<evidence type="ECO:0000313" key="5">
    <source>
        <dbReference type="Proteomes" id="UP000257109"/>
    </source>
</evidence>
<name>A0A371EH98_MUCPR</name>
<organism evidence="4 5">
    <name type="scientific">Mucuna pruriens</name>
    <name type="common">Velvet bean</name>
    <name type="synonym">Dolichos pruriens</name>
    <dbReference type="NCBI Taxonomy" id="157652"/>
    <lineage>
        <taxon>Eukaryota</taxon>
        <taxon>Viridiplantae</taxon>
        <taxon>Streptophyta</taxon>
        <taxon>Embryophyta</taxon>
        <taxon>Tracheophyta</taxon>
        <taxon>Spermatophyta</taxon>
        <taxon>Magnoliopsida</taxon>
        <taxon>eudicotyledons</taxon>
        <taxon>Gunneridae</taxon>
        <taxon>Pentapetalae</taxon>
        <taxon>rosids</taxon>
        <taxon>fabids</taxon>
        <taxon>Fabales</taxon>
        <taxon>Fabaceae</taxon>
        <taxon>Papilionoideae</taxon>
        <taxon>50 kb inversion clade</taxon>
        <taxon>NPAAA clade</taxon>
        <taxon>indigoferoid/millettioid clade</taxon>
        <taxon>Phaseoleae</taxon>
        <taxon>Mucuna</taxon>
    </lineage>
</organism>
<dbReference type="AlphaFoldDB" id="A0A371EH98"/>
<protein>
    <recommendedName>
        <fullName evidence="3">Integrase catalytic domain-containing protein</fullName>
    </recommendedName>
</protein>
<dbReference type="InterPro" id="IPR025724">
    <property type="entry name" value="GAG-pre-integrase_dom"/>
</dbReference>
<dbReference type="GO" id="GO:0016787">
    <property type="term" value="F:hydrolase activity"/>
    <property type="evidence" value="ECO:0007669"/>
    <property type="project" value="UniProtKB-KW"/>
</dbReference>
<dbReference type="InterPro" id="IPR013103">
    <property type="entry name" value="RVT_2"/>
</dbReference>
<proteinExistence type="predicted"/>
<sequence>MVPSLSFSTWHSRLGHLSVDAQCIVFRHYNFPSLNKNNDFCSSCCLSKAHRLSTISTTIYNKLLELIYSDLWGLALLTSAYGFTYYATFIDAYTHFTWLYLLKIKSETLQVFKQFQFQLPLKALQIDWGTEYRVFTNYLAQYGIMHYVICPHTHYQNRVVEINHRHIVEFGFTLLTYVVLPFKISDYAFSTRVYLINRLLTSFLHFAIPYHKLFSQLLDYNFLKIFGCPCFPLLHPYNRNKLQFRSQECVFLRYSTSHKGYRCLSHDDMIFNQLRFPYHELFPNPSPTWYLVMKYEYSALIRNNTWTLVLLPPDRHLISCKWVFRVKENHDDSIKKHKAQLVTKGFHQRPSFDYN</sequence>
<gene>
    <name evidence="4" type="ORF">CR513_55926</name>
</gene>
<evidence type="ECO:0000256" key="1">
    <source>
        <dbReference type="ARBA" id="ARBA00022723"/>
    </source>
</evidence>
<dbReference type="STRING" id="157652.A0A371EH98"/>
<dbReference type="GO" id="GO:0003676">
    <property type="term" value="F:nucleic acid binding"/>
    <property type="evidence" value="ECO:0007669"/>
    <property type="project" value="InterPro"/>
</dbReference>
<dbReference type="PROSITE" id="PS50994">
    <property type="entry name" value="INTEGRASE"/>
    <property type="match status" value="1"/>
</dbReference>
<keyword evidence="1" id="KW-0479">Metal-binding</keyword>
<dbReference type="SUPFAM" id="SSF53098">
    <property type="entry name" value="Ribonuclease H-like"/>
    <property type="match status" value="1"/>
</dbReference>
<dbReference type="Pfam" id="PF25597">
    <property type="entry name" value="SH3_retrovirus"/>
    <property type="match status" value="1"/>
</dbReference>
<dbReference type="Pfam" id="PF07727">
    <property type="entry name" value="RVT_2"/>
    <property type="match status" value="1"/>
</dbReference>
<feature type="non-terminal residue" evidence="4">
    <location>
        <position position="1"/>
    </location>
</feature>
<evidence type="ECO:0000256" key="2">
    <source>
        <dbReference type="ARBA" id="ARBA00022801"/>
    </source>
</evidence>
<dbReference type="InterPro" id="IPR012337">
    <property type="entry name" value="RNaseH-like_sf"/>
</dbReference>
<keyword evidence="5" id="KW-1185">Reference proteome</keyword>
<dbReference type="PANTHER" id="PTHR42648">
    <property type="entry name" value="TRANSPOSASE, PUTATIVE-RELATED"/>
    <property type="match status" value="1"/>
</dbReference>
<dbReference type="InterPro" id="IPR057670">
    <property type="entry name" value="SH3_retrovirus"/>
</dbReference>
<accession>A0A371EH98</accession>
<dbReference type="InterPro" id="IPR036397">
    <property type="entry name" value="RNaseH_sf"/>
</dbReference>
<comment type="caution">
    <text evidence="4">The sequence shown here is derived from an EMBL/GenBank/DDBJ whole genome shotgun (WGS) entry which is preliminary data.</text>
</comment>
<dbReference type="InterPro" id="IPR001584">
    <property type="entry name" value="Integrase_cat-core"/>
</dbReference>
<dbReference type="GO" id="GO:0015074">
    <property type="term" value="P:DNA integration"/>
    <property type="evidence" value="ECO:0007669"/>
    <property type="project" value="InterPro"/>
</dbReference>
<dbReference type="Pfam" id="PF13976">
    <property type="entry name" value="gag_pre-integrs"/>
    <property type="match status" value="1"/>
</dbReference>
<feature type="domain" description="Integrase catalytic" evidence="3">
    <location>
        <begin position="58"/>
        <end position="217"/>
    </location>
</feature>
<dbReference type="PANTHER" id="PTHR42648:SF26">
    <property type="entry name" value="INTEGRASE CATALYTIC DOMAIN-CONTAINING PROTEIN"/>
    <property type="match status" value="1"/>
</dbReference>
<evidence type="ECO:0000313" key="4">
    <source>
        <dbReference type="EMBL" id="RDX65418.1"/>
    </source>
</evidence>
<dbReference type="GO" id="GO:0046872">
    <property type="term" value="F:metal ion binding"/>
    <property type="evidence" value="ECO:0007669"/>
    <property type="project" value="UniProtKB-KW"/>
</dbReference>
<dbReference type="Proteomes" id="UP000257109">
    <property type="component" value="Unassembled WGS sequence"/>
</dbReference>
<evidence type="ECO:0000259" key="3">
    <source>
        <dbReference type="PROSITE" id="PS50994"/>
    </source>
</evidence>
<dbReference type="Gene3D" id="3.30.420.10">
    <property type="entry name" value="Ribonuclease H-like superfamily/Ribonuclease H"/>
    <property type="match status" value="1"/>
</dbReference>
<reference evidence="4" key="1">
    <citation type="submission" date="2018-05" db="EMBL/GenBank/DDBJ databases">
        <title>Draft genome of Mucuna pruriens seed.</title>
        <authorList>
            <person name="Nnadi N.E."/>
            <person name="Vos R."/>
            <person name="Hasami M.H."/>
            <person name="Devisetty U.K."/>
            <person name="Aguiy J.C."/>
        </authorList>
    </citation>
    <scope>NUCLEOTIDE SEQUENCE [LARGE SCALE GENOMIC DNA]</scope>
    <source>
        <strain evidence="4">JCA_2017</strain>
    </source>
</reference>
<keyword evidence="2" id="KW-0378">Hydrolase</keyword>
<dbReference type="InterPro" id="IPR039537">
    <property type="entry name" value="Retrotran_Ty1/copia-like"/>
</dbReference>
<dbReference type="EMBL" id="QJKJ01013911">
    <property type="protein sequence ID" value="RDX65418.1"/>
    <property type="molecule type" value="Genomic_DNA"/>
</dbReference>
<dbReference type="OrthoDB" id="1436019at2759"/>